<dbReference type="EMBL" id="QHKM01000009">
    <property type="protein sequence ID" value="RAK63500.1"/>
    <property type="molecule type" value="Genomic_DNA"/>
</dbReference>
<name>A0A328B7U6_9BACT</name>
<organism evidence="2 3">
    <name type="scientific">Hymenobacter edaphi</name>
    <dbReference type="NCBI Taxonomy" id="2211146"/>
    <lineage>
        <taxon>Bacteria</taxon>
        <taxon>Pseudomonadati</taxon>
        <taxon>Bacteroidota</taxon>
        <taxon>Cytophagia</taxon>
        <taxon>Cytophagales</taxon>
        <taxon>Hymenobacteraceae</taxon>
        <taxon>Hymenobacter</taxon>
    </lineage>
</organism>
<protein>
    <recommendedName>
        <fullName evidence="1">Hint domain-containing protein</fullName>
    </recommendedName>
</protein>
<dbReference type="InterPro" id="IPR006141">
    <property type="entry name" value="Intein_N"/>
</dbReference>
<dbReference type="CDD" id="cd00081">
    <property type="entry name" value="Hint"/>
    <property type="match status" value="1"/>
</dbReference>
<dbReference type="InterPro" id="IPR003587">
    <property type="entry name" value="Hint_dom_N"/>
</dbReference>
<dbReference type="SUPFAM" id="SSF51294">
    <property type="entry name" value="Hedgehog/intein (Hint) domain"/>
    <property type="match status" value="1"/>
</dbReference>
<reference evidence="3" key="1">
    <citation type="submission" date="2018-05" db="EMBL/GenBank/DDBJ databases">
        <authorList>
            <person name="Nie L."/>
        </authorList>
    </citation>
    <scope>NUCLEOTIDE SEQUENCE [LARGE SCALE GENOMIC DNA]</scope>
    <source>
        <strain evidence="3">NL</strain>
    </source>
</reference>
<comment type="caution">
    <text evidence="2">The sequence shown here is derived from an EMBL/GenBank/DDBJ whole genome shotgun (WGS) entry which is preliminary data.</text>
</comment>
<dbReference type="RefSeq" id="WP_111480162.1">
    <property type="nucleotide sequence ID" value="NZ_QHKM01000009.1"/>
</dbReference>
<dbReference type="Proteomes" id="UP000248553">
    <property type="component" value="Unassembled WGS sequence"/>
</dbReference>
<evidence type="ECO:0000313" key="2">
    <source>
        <dbReference type="EMBL" id="RAK63500.1"/>
    </source>
</evidence>
<feature type="domain" description="Hint" evidence="1">
    <location>
        <begin position="408"/>
        <end position="523"/>
    </location>
</feature>
<evidence type="ECO:0000313" key="3">
    <source>
        <dbReference type="Proteomes" id="UP000248553"/>
    </source>
</evidence>
<dbReference type="SMART" id="SM00306">
    <property type="entry name" value="HintN"/>
    <property type="match status" value="1"/>
</dbReference>
<evidence type="ECO:0000259" key="1">
    <source>
        <dbReference type="SMART" id="SM00306"/>
    </source>
</evidence>
<gene>
    <name evidence="2" type="ORF">DLM85_21090</name>
</gene>
<dbReference type="InterPro" id="IPR036844">
    <property type="entry name" value="Hint_dom_sf"/>
</dbReference>
<dbReference type="OrthoDB" id="645009at2"/>
<dbReference type="Gene3D" id="2.170.16.10">
    <property type="entry name" value="Hedgehog/Intein (Hint) domain"/>
    <property type="match status" value="1"/>
</dbReference>
<dbReference type="PROSITE" id="PS50817">
    <property type="entry name" value="INTEIN_N_TER"/>
    <property type="match status" value="1"/>
</dbReference>
<accession>A0A328B7U6</accession>
<proteinExistence type="predicted"/>
<dbReference type="GO" id="GO:0016539">
    <property type="term" value="P:intein-mediated protein splicing"/>
    <property type="evidence" value="ECO:0007669"/>
    <property type="project" value="InterPro"/>
</dbReference>
<sequence>MKTVHRLASLLMFLLAALLVVLPFAVAFAQKPVKTDVLPYFDRIPAPPAAFSPTLKRPAALAELDRQLGQLGASIGAGRTAEQTRDEQAHLTTARQAQAAGVDKMTDQQKMAYMQQHGAGTPGYNAQAVQLAQQMQDPAFQARLAKMSDTEKAQFMQAQMAPAGSAQQRMVSDPSFQAAQADFMQQMKSPAFRTAWDKKSEAEQDAYMQQLMRKHGLDEAKMKAIGGNQRPAKMAPLVATAALEAHGKMVEAFNAEMSGNAFTRVQQQLQTELEAVKQQEQARPVTEAREGDCAGQRKNFDFYRQYTKRRLDLYTRFLPQLNTAWTTQKTLVKSRVTPFQTELAKIHYGDDIQRPEEKNFLSALAGGQQLMLGQVQQLAGYSSAIYDLNQEYLDLKALYDRPFKCEEAVCFPAYARVALPDGREVHISKVRPGDVVLGRDARTGRVVPTRVVRLDIHDEQKYPLVQLTIGVPPVYAGLDNTPGRPYKPAAELTVTPNHPIVTAEGQQLRADALRPSDNLLQLSSAAALETTHLTDRQAAGTAPVVYNLRTETGNYFVGGVLVGSK</sequence>
<dbReference type="AlphaFoldDB" id="A0A328B7U6"/>
<keyword evidence="3" id="KW-1185">Reference proteome</keyword>